<accession>A0AA88Y644</accession>
<dbReference type="Gene3D" id="3.40.50.1820">
    <property type="entry name" value="alpha/beta hydrolase"/>
    <property type="match status" value="1"/>
</dbReference>
<dbReference type="PANTHER" id="PTHR11610">
    <property type="entry name" value="LIPASE"/>
    <property type="match status" value="1"/>
</dbReference>
<dbReference type="PRINTS" id="PR00823">
    <property type="entry name" value="PANCLIPASE"/>
</dbReference>
<dbReference type="GO" id="GO:0016042">
    <property type="term" value="P:lipid catabolic process"/>
    <property type="evidence" value="ECO:0007669"/>
    <property type="project" value="TreeGrafter"/>
</dbReference>
<dbReference type="PRINTS" id="PR00821">
    <property type="entry name" value="TAGLIPASE"/>
</dbReference>
<dbReference type="EMBL" id="VSWD01000007">
    <property type="protein sequence ID" value="KAK3098616.1"/>
    <property type="molecule type" value="Genomic_DNA"/>
</dbReference>
<dbReference type="GO" id="GO:0005615">
    <property type="term" value="C:extracellular space"/>
    <property type="evidence" value="ECO:0007669"/>
    <property type="project" value="TreeGrafter"/>
</dbReference>
<gene>
    <name evidence="7" type="ORF">FSP39_021249</name>
</gene>
<dbReference type="InterPro" id="IPR029058">
    <property type="entry name" value="AB_hydrolase_fold"/>
</dbReference>
<dbReference type="Pfam" id="PF00151">
    <property type="entry name" value="Lipase"/>
    <property type="match status" value="1"/>
</dbReference>
<dbReference type="AlphaFoldDB" id="A0AA88Y644"/>
<sequence>RRNCYEDLGEFKTDPPFDNTLGFQPQCIRHISVTFQLFTNGQPTSPQILDLTDSTTITNSYFDGGLKTVFIVHGYRDSASSQWVKDMTAALLQREQMNVIAVDWSQGADSINYYISSANTRVVGALMARMMSLLNEETQASYGDMHIVGHSLGAHIGGYAGAQTPGLGRITGLDPAGPCFEEQDVIVRLDPNDANYVDVIHTDGDSLLELGFGCDRPLGDSDFYPNGGMDQPGCPANVGTTLFELVSGKMSDFDVACSHLRVLALFTESITSSCRFQAVPCDSKSKFDNNECIQCGDGCADMGYDSSPSDSGTFYLTTSDGSNGSYCQTPT</sequence>
<keyword evidence="3" id="KW-0964">Secreted</keyword>
<comment type="subcellular location">
    <subcellularLocation>
        <location evidence="1">Secreted</location>
    </subcellularLocation>
</comment>
<evidence type="ECO:0000313" key="7">
    <source>
        <dbReference type="EMBL" id="KAK3098616.1"/>
    </source>
</evidence>
<comment type="caution">
    <text evidence="7">The sequence shown here is derived from an EMBL/GenBank/DDBJ whole genome shotgun (WGS) entry which is preliminary data.</text>
</comment>
<evidence type="ECO:0000259" key="6">
    <source>
        <dbReference type="Pfam" id="PF00151"/>
    </source>
</evidence>
<organism evidence="7 8">
    <name type="scientific">Pinctada imbricata</name>
    <name type="common">Atlantic pearl-oyster</name>
    <name type="synonym">Pinctada martensii</name>
    <dbReference type="NCBI Taxonomy" id="66713"/>
    <lineage>
        <taxon>Eukaryota</taxon>
        <taxon>Metazoa</taxon>
        <taxon>Spiralia</taxon>
        <taxon>Lophotrochozoa</taxon>
        <taxon>Mollusca</taxon>
        <taxon>Bivalvia</taxon>
        <taxon>Autobranchia</taxon>
        <taxon>Pteriomorphia</taxon>
        <taxon>Pterioida</taxon>
        <taxon>Pterioidea</taxon>
        <taxon>Pteriidae</taxon>
        <taxon>Pinctada</taxon>
    </lineage>
</organism>
<dbReference type="SUPFAM" id="SSF53474">
    <property type="entry name" value="alpha/beta-Hydrolases"/>
    <property type="match status" value="1"/>
</dbReference>
<evidence type="ECO:0000256" key="3">
    <source>
        <dbReference type="ARBA" id="ARBA00022525"/>
    </source>
</evidence>
<dbReference type="InterPro" id="IPR000734">
    <property type="entry name" value="TAG_lipase"/>
</dbReference>
<reference evidence="7" key="1">
    <citation type="submission" date="2019-08" db="EMBL/GenBank/DDBJ databases">
        <title>The improved chromosome-level genome for the pearl oyster Pinctada fucata martensii using PacBio sequencing and Hi-C.</title>
        <authorList>
            <person name="Zheng Z."/>
        </authorList>
    </citation>
    <scope>NUCLEOTIDE SEQUENCE</scope>
    <source>
        <strain evidence="7">ZZ-2019</strain>
        <tissue evidence="7">Adductor muscle</tissue>
    </source>
</reference>
<dbReference type="PANTHER" id="PTHR11610:SF173">
    <property type="entry name" value="LIPASE DOMAIN-CONTAINING PROTEIN-RELATED"/>
    <property type="match status" value="1"/>
</dbReference>
<keyword evidence="8" id="KW-1185">Reference proteome</keyword>
<dbReference type="Proteomes" id="UP001186944">
    <property type="component" value="Unassembled WGS sequence"/>
</dbReference>
<comment type="similarity">
    <text evidence="2 5">Belongs to the AB hydrolase superfamily. Lipase family.</text>
</comment>
<keyword evidence="4" id="KW-1015">Disulfide bond</keyword>
<feature type="domain" description="Lipase" evidence="6">
    <location>
        <begin position="4"/>
        <end position="323"/>
    </location>
</feature>
<proteinExistence type="inferred from homology"/>
<evidence type="ECO:0000256" key="2">
    <source>
        <dbReference type="ARBA" id="ARBA00010701"/>
    </source>
</evidence>
<dbReference type="GO" id="GO:0004806">
    <property type="term" value="F:triacylglycerol lipase activity"/>
    <property type="evidence" value="ECO:0007669"/>
    <property type="project" value="InterPro"/>
</dbReference>
<dbReference type="InterPro" id="IPR033906">
    <property type="entry name" value="Lipase_N"/>
</dbReference>
<evidence type="ECO:0000256" key="4">
    <source>
        <dbReference type="ARBA" id="ARBA00023157"/>
    </source>
</evidence>
<feature type="non-terminal residue" evidence="7">
    <location>
        <position position="1"/>
    </location>
</feature>
<dbReference type="CDD" id="cd00707">
    <property type="entry name" value="Pancreat_lipase_like"/>
    <property type="match status" value="1"/>
</dbReference>
<dbReference type="InterPro" id="IPR013818">
    <property type="entry name" value="Lipase"/>
</dbReference>
<protein>
    <recommendedName>
        <fullName evidence="6">Lipase domain-containing protein</fullName>
    </recommendedName>
</protein>
<dbReference type="InterPro" id="IPR002331">
    <property type="entry name" value="Lipase_panc"/>
</dbReference>
<evidence type="ECO:0000256" key="5">
    <source>
        <dbReference type="RuleBase" id="RU004262"/>
    </source>
</evidence>
<evidence type="ECO:0000256" key="1">
    <source>
        <dbReference type="ARBA" id="ARBA00004613"/>
    </source>
</evidence>
<evidence type="ECO:0000313" key="8">
    <source>
        <dbReference type="Proteomes" id="UP001186944"/>
    </source>
</evidence>
<name>A0AA88Y644_PINIB</name>